<dbReference type="InterPro" id="IPR012337">
    <property type="entry name" value="RNaseH-like_sf"/>
</dbReference>
<dbReference type="Pfam" id="PF13546">
    <property type="entry name" value="DDE_5"/>
    <property type="match status" value="1"/>
</dbReference>
<evidence type="ECO:0000313" key="3">
    <source>
        <dbReference type="EMBL" id="PPQ26161.1"/>
    </source>
</evidence>
<dbReference type="SUPFAM" id="SSF53098">
    <property type="entry name" value="Ribonuclease H-like"/>
    <property type="match status" value="1"/>
</dbReference>
<name>A0A2S6MUW9_RHOGL</name>
<evidence type="ECO:0000256" key="1">
    <source>
        <dbReference type="SAM" id="Phobius"/>
    </source>
</evidence>
<keyword evidence="1" id="KW-0472">Membrane</keyword>
<reference evidence="3 4" key="1">
    <citation type="journal article" date="2018" name="Arch. Microbiol.">
        <title>New insights into the metabolic potential of the phototrophic purple bacterium Rhodopila globiformis DSM 161(T) from its draft genome sequence and evidence for a vanadium-dependent nitrogenase.</title>
        <authorList>
            <person name="Imhoff J.F."/>
            <person name="Rahn T."/>
            <person name="Kunzel S."/>
            <person name="Neulinger S.C."/>
        </authorList>
    </citation>
    <scope>NUCLEOTIDE SEQUENCE [LARGE SCALE GENOMIC DNA]</scope>
    <source>
        <strain evidence="3 4">DSM 161</strain>
    </source>
</reference>
<dbReference type="PANTHER" id="PTHR33627:SF1">
    <property type="entry name" value="TRANSPOSASE"/>
    <property type="match status" value="1"/>
</dbReference>
<keyword evidence="1" id="KW-0812">Transmembrane</keyword>
<feature type="transmembrane region" description="Helical" evidence="1">
    <location>
        <begin position="375"/>
        <end position="392"/>
    </location>
</feature>
<proteinExistence type="predicted"/>
<evidence type="ECO:0000313" key="4">
    <source>
        <dbReference type="Proteomes" id="UP000239724"/>
    </source>
</evidence>
<organism evidence="3 4">
    <name type="scientific">Rhodopila globiformis</name>
    <name type="common">Rhodopseudomonas globiformis</name>
    <dbReference type="NCBI Taxonomy" id="1071"/>
    <lineage>
        <taxon>Bacteria</taxon>
        <taxon>Pseudomonadati</taxon>
        <taxon>Pseudomonadota</taxon>
        <taxon>Alphaproteobacteria</taxon>
        <taxon>Acetobacterales</taxon>
        <taxon>Acetobacteraceae</taxon>
        <taxon>Rhodopila</taxon>
    </lineage>
</organism>
<evidence type="ECO:0000259" key="2">
    <source>
        <dbReference type="Pfam" id="PF13546"/>
    </source>
</evidence>
<protein>
    <recommendedName>
        <fullName evidence="2">Transposase IS701-like DDE domain-containing protein</fullName>
    </recommendedName>
</protein>
<accession>A0A2S6MUW9</accession>
<dbReference type="InterPro" id="IPR038721">
    <property type="entry name" value="IS701-like_DDE_dom"/>
</dbReference>
<gene>
    <name evidence="3" type="ORF">CCS01_30510</name>
</gene>
<dbReference type="AlphaFoldDB" id="A0A2S6MUW9"/>
<dbReference type="PANTHER" id="PTHR33627">
    <property type="entry name" value="TRANSPOSASE"/>
    <property type="match status" value="1"/>
</dbReference>
<dbReference type="InterPro" id="IPR039365">
    <property type="entry name" value="IS701-like"/>
</dbReference>
<dbReference type="Proteomes" id="UP000239724">
    <property type="component" value="Unassembled WGS sequence"/>
</dbReference>
<keyword evidence="1" id="KW-1133">Transmembrane helix</keyword>
<feature type="domain" description="Transposase IS701-like DDE" evidence="2">
    <location>
        <begin position="24"/>
        <end position="274"/>
    </location>
</feature>
<dbReference type="OrthoDB" id="583339at2"/>
<keyword evidence="4" id="KW-1185">Reference proteome</keyword>
<dbReference type="NCBIfam" id="NF033540">
    <property type="entry name" value="transpos_IS701"/>
    <property type="match status" value="1"/>
</dbReference>
<dbReference type="RefSeq" id="WP_104522853.1">
    <property type="nucleotide sequence ID" value="NZ_NHRY01000272.1"/>
</dbReference>
<comment type="caution">
    <text evidence="3">The sequence shown here is derived from an EMBL/GenBank/DDBJ whole genome shotgun (WGS) entry which is preliminary data.</text>
</comment>
<sequence>MSWNGPPACRDELDLLKQRLGSLFVRPEPRRQAGLYLEALLSGAQRKNGWQLAEQIGDARPWRTQRVLSHVQWDQDAARDICRDYVIEHLGRSDAVLVADETGFLKKGTHSAGVARQDCGTVGRIDNCQIGVFLAYASDKGHALIDRALYLPEAWCADAARREEAAIPEAVVFATRPVLARQMIERALDAGAPCAWVLVDAHLEDPELRAALQRRAQAFVLTVRSNEPVWARPAKAPTSRLQLAGRPAEGVREKKSGCYTAAELAAAHPANAWRCHPAGAGTKGECLYDWARVPLAHLGGPAHRGPAHWRHWLLFRRDRQDPGDLSYYLVFAPANTALATLARVACLRWTIKDCFEIARQEVGLNDYEVRSWQGWYRHITLAMLALAFLMAMQAGLSASPPQSEDGSAA</sequence>
<dbReference type="EMBL" id="NHRY01000272">
    <property type="protein sequence ID" value="PPQ26161.1"/>
    <property type="molecule type" value="Genomic_DNA"/>
</dbReference>